<accession>A0ABS6F5J8</accession>
<dbReference type="InterPro" id="IPR024227">
    <property type="entry name" value="DUF3795"/>
</dbReference>
<evidence type="ECO:0000313" key="1">
    <source>
        <dbReference type="EMBL" id="MBU5592792.1"/>
    </source>
</evidence>
<keyword evidence="2" id="KW-1185">Reference proteome</keyword>
<name>A0ABS6F5J8_9CLOT</name>
<dbReference type="Proteomes" id="UP000736583">
    <property type="component" value="Unassembled WGS sequence"/>
</dbReference>
<sequence length="111" mass="12955">MDNLIAYCGINCNSCSLYIATIKKDVSLKMEVATNWGKMYNRIFKIEDMECLGCKSKKVFMLCKKCDIKSCNENKAIETCSQCDNYPCSRIEKFHKWQEKQDTKVEIITKR</sequence>
<comment type="caution">
    <text evidence="1">The sequence shown here is derived from an EMBL/GenBank/DDBJ whole genome shotgun (WGS) entry which is preliminary data.</text>
</comment>
<reference evidence="1 2" key="1">
    <citation type="submission" date="2021-06" db="EMBL/GenBank/DDBJ databases">
        <authorList>
            <person name="Sun Q."/>
            <person name="Li D."/>
        </authorList>
    </citation>
    <scope>NUCLEOTIDE SEQUENCE [LARGE SCALE GENOMIC DNA]</scope>
    <source>
        <strain evidence="1 2">MSJ-4</strain>
    </source>
</reference>
<gene>
    <name evidence="1" type="ORF">KQI89_13650</name>
</gene>
<evidence type="ECO:0000313" key="2">
    <source>
        <dbReference type="Proteomes" id="UP000736583"/>
    </source>
</evidence>
<proteinExistence type="predicted"/>
<organism evidence="1 2">
    <name type="scientific">Clostridium simiarum</name>
    <dbReference type="NCBI Taxonomy" id="2841506"/>
    <lineage>
        <taxon>Bacteria</taxon>
        <taxon>Bacillati</taxon>
        <taxon>Bacillota</taxon>
        <taxon>Clostridia</taxon>
        <taxon>Eubacteriales</taxon>
        <taxon>Clostridiaceae</taxon>
        <taxon>Clostridium</taxon>
    </lineage>
</organism>
<dbReference type="EMBL" id="JAHLQL010000005">
    <property type="protein sequence ID" value="MBU5592792.1"/>
    <property type="molecule type" value="Genomic_DNA"/>
</dbReference>
<dbReference type="Pfam" id="PF12675">
    <property type="entry name" value="DUF3795"/>
    <property type="match status" value="1"/>
</dbReference>
<protein>
    <submittedName>
        <fullName evidence="1">DUF3795 domain-containing protein</fullName>
    </submittedName>
</protein>
<dbReference type="RefSeq" id="WP_216457519.1">
    <property type="nucleotide sequence ID" value="NZ_JAHLQL010000005.1"/>
</dbReference>